<feature type="region of interest" description="Disordered" evidence="1">
    <location>
        <begin position="374"/>
        <end position="403"/>
    </location>
</feature>
<dbReference type="Proteomes" id="UP000298030">
    <property type="component" value="Unassembled WGS sequence"/>
</dbReference>
<feature type="non-terminal residue" evidence="2">
    <location>
        <position position="545"/>
    </location>
</feature>
<proteinExistence type="predicted"/>
<feature type="region of interest" description="Disordered" evidence="1">
    <location>
        <begin position="88"/>
        <end position="154"/>
    </location>
</feature>
<dbReference type="AlphaFoldDB" id="A0A4Y7SIM5"/>
<protein>
    <submittedName>
        <fullName evidence="2">Uncharacterized protein</fullName>
    </submittedName>
</protein>
<feature type="compositionally biased region" description="Polar residues" evidence="1">
    <location>
        <begin position="88"/>
        <end position="97"/>
    </location>
</feature>
<feature type="region of interest" description="Disordered" evidence="1">
    <location>
        <begin position="257"/>
        <end position="281"/>
    </location>
</feature>
<comment type="caution">
    <text evidence="2">The sequence shown here is derived from an EMBL/GenBank/DDBJ whole genome shotgun (WGS) entry which is preliminary data.</text>
</comment>
<gene>
    <name evidence="2" type="ORF">FA13DRAFT_1741733</name>
</gene>
<organism evidence="2 3">
    <name type="scientific">Coprinellus micaceus</name>
    <name type="common">Glistening ink-cap mushroom</name>
    <name type="synonym">Coprinus micaceus</name>
    <dbReference type="NCBI Taxonomy" id="71717"/>
    <lineage>
        <taxon>Eukaryota</taxon>
        <taxon>Fungi</taxon>
        <taxon>Dikarya</taxon>
        <taxon>Basidiomycota</taxon>
        <taxon>Agaricomycotina</taxon>
        <taxon>Agaricomycetes</taxon>
        <taxon>Agaricomycetidae</taxon>
        <taxon>Agaricales</taxon>
        <taxon>Agaricineae</taxon>
        <taxon>Psathyrellaceae</taxon>
        <taxon>Coprinellus</taxon>
    </lineage>
</organism>
<dbReference type="EMBL" id="QPFP01000105">
    <property type="protein sequence ID" value="TEB21685.1"/>
    <property type="molecule type" value="Genomic_DNA"/>
</dbReference>
<reference evidence="2 3" key="1">
    <citation type="journal article" date="2019" name="Nat. Ecol. Evol.">
        <title>Megaphylogeny resolves global patterns of mushroom evolution.</title>
        <authorList>
            <person name="Varga T."/>
            <person name="Krizsan K."/>
            <person name="Foldi C."/>
            <person name="Dima B."/>
            <person name="Sanchez-Garcia M."/>
            <person name="Sanchez-Ramirez S."/>
            <person name="Szollosi G.J."/>
            <person name="Szarkandi J.G."/>
            <person name="Papp V."/>
            <person name="Albert L."/>
            <person name="Andreopoulos W."/>
            <person name="Angelini C."/>
            <person name="Antonin V."/>
            <person name="Barry K.W."/>
            <person name="Bougher N.L."/>
            <person name="Buchanan P."/>
            <person name="Buyck B."/>
            <person name="Bense V."/>
            <person name="Catcheside P."/>
            <person name="Chovatia M."/>
            <person name="Cooper J."/>
            <person name="Damon W."/>
            <person name="Desjardin D."/>
            <person name="Finy P."/>
            <person name="Geml J."/>
            <person name="Haridas S."/>
            <person name="Hughes K."/>
            <person name="Justo A."/>
            <person name="Karasinski D."/>
            <person name="Kautmanova I."/>
            <person name="Kiss B."/>
            <person name="Kocsube S."/>
            <person name="Kotiranta H."/>
            <person name="LaButti K.M."/>
            <person name="Lechner B.E."/>
            <person name="Liimatainen K."/>
            <person name="Lipzen A."/>
            <person name="Lukacs Z."/>
            <person name="Mihaltcheva S."/>
            <person name="Morgado L.N."/>
            <person name="Niskanen T."/>
            <person name="Noordeloos M.E."/>
            <person name="Ohm R.A."/>
            <person name="Ortiz-Santana B."/>
            <person name="Ovrebo C."/>
            <person name="Racz N."/>
            <person name="Riley R."/>
            <person name="Savchenko A."/>
            <person name="Shiryaev A."/>
            <person name="Soop K."/>
            <person name="Spirin V."/>
            <person name="Szebenyi C."/>
            <person name="Tomsovsky M."/>
            <person name="Tulloss R.E."/>
            <person name="Uehling J."/>
            <person name="Grigoriev I.V."/>
            <person name="Vagvolgyi C."/>
            <person name="Papp T."/>
            <person name="Martin F.M."/>
            <person name="Miettinen O."/>
            <person name="Hibbett D.S."/>
            <person name="Nagy L.G."/>
        </authorList>
    </citation>
    <scope>NUCLEOTIDE SEQUENCE [LARGE SCALE GENOMIC DNA]</scope>
    <source>
        <strain evidence="2 3">FP101781</strain>
    </source>
</reference>
<evidence type="ECO:0000256" key="1">
    <source>
        <dbReference type="SAM" id="MobiDB-lite"/>
    </source>
</evidence>
<accession>A0A4Y7SIM5</accession>
<feature type="compositionally biased region" description="Low complexity" evidence="1">
    <location>
        <begin position="374"/>
        <end position="383"/>
    </location>
</feature>
<keyword evidence="3" id="KW-1185">Reference proteome</keyword>
<sequence>MPGPFRPIVNFVRRRRPKPADYSLLHVDPGLHPQEDRHDEQGSGCGFVQGSSGLLLGTQRVLDVDHLPPPGSMLDDGRGGVEEVVRGTNQAQSQAGSQDPIPVWPAEDDSERLTVQSEAPRIPPMAGPPPRPPKSPQRLTMANPASSSSSGVMPVPALVDNQTLVRRLSHLDLSLMPLEQHNNPSNVRVGERWDPGTPLSFLFFELSCINRSGLDTTELFTPLSATVETPYTNLFDTPLSLASTLTDHECNSPPPREIISHDKDSGEAGVVKEPWTSPSSEQSERGALFLRDLEESVVVPVTRLLLSPVGDLIPLVNDPIDVDPHEDARVGILGLDEVGWNPDATFERPIPRNRGSYPSIPSIASFPSIPSLPSTSSLASIPSTPHPHQSMPPPGLTPRAEASQHNTISFPRLPDMKVPDKPGWILHIPIEERKAWAGGKVRILQAALPILRGDATMEDWDRLLEAFDADPYNWIAKPSIMAFRRVSELELDLKLEYEATPINWVLSILYEIHSWIRGDTETAQEMCSSLEVAFTRVGWAKGCLL</sequence>
<feature type="compositionally biased region" description="Pro residues" evidence="1">
    <location>
        <begin position="121"/>
        <end position="135"/>
    </location>
</feature>
<evidence type="ECO:0000313" key="2">
    <source>
        <dbReference type="EMBL" id="TEB21685.1"/>
    </source>
</evidence>
<name>A0A4Y7SIM5_COPMI</name>
<evidence type="ECO:0000313" key="3">
    <source>
        <dbReference type="Proteomes" id="UP000298030"/>
    </source>
</evidence>